<keyword evidence="7" id="KW-0811">Translocation</keyword>
<organism evidence="12 13">
    <name type="scientific">Gigaspora margarita</name>
    <dbReference type="NCBI Taxonomy" id="4874"/>
    <lineage>
        <taxon>Eukaryota</taxon>
        <taxon>Fungi</taxon>
        <taxon>Fungi incertae sedis</taxon>
        <taxon>Mucoromycota</taxon>
        <taxon>Glomeromycotina</taxon>
        <taxon>Glomeromycetes</taxon>
        <taxon>Diversisporales</taxon>
        <taxon>Gigasporaceae</taxon>
        <taxon>Gigaspora</taxon>
    </lineage>
</organism>
<evidence type="ECO:0000313" key="13">
    <source>
        <dbReference type="Proteomes" id="UP000789901"/>
    </source>
</evidence>
<dbReference type="Pfam" id="PF07517">
    <property type="entry name" value="SecA_DEAD"/>
    <property type="match status" value="1"/>
</dbReference>
<dbReference type="InterPro" id="IPR011115">
    <property type="entry name" value="SecA_DEAD"/>
</dbReference>
<comment type="caution">
    <text evidence="12">The sequence shown here is derived from an EMBL/GenBank/DDBJ whole genome shotgun (WGS) entry which is preliminary data.</text>
</comment>
<dbReference type="InterPro" id="IPR044722">
    <property type="entry name" value="SecA_SF2_C"/>
</dbReference>
<dbReference type="PANTHER" id="PTHR30612:SF0">
    <property type="entry name" value="CHLOROPLAST PROTEIN-TRANSPORTING ATPASE"/>
    <property type="match status" value="1"/>
</dbReference>
<dbReference type="SUPFAM" id="SSF81767">
    <property type="entry name" value="Pre-protein crosslinking domain of SecA"/>
    <property type="match status" value="1"/>
</dbReference>
<evidence type="ECO:0000256" key="4">
    <source>
        <dbReference type="ARBA" id="ARBA00022840"/>
    </source>
</evidence>
<keyword evidence="2" id="KW-0963">Cytoplasm</keyword>
<dbReference type="Pfam" id="PF21090">
    <property type="entry name" value="P-loop_SecA"/>
    <property type="match status" value="1"/>
</dbReference>
<evidence type="ECO:0000313" key="12">
    <source>
        <dbReference type="EMBL" id="CAG8612484.1"/>
    </source>
</evidence>
<evidence type="ECO:0000256" key="3">
    <source>
        <dbReference type="ARBA" id="ARBA00022741"/>
    </source>
</evidence>
<dbReference type="PROSITE" id="PS51194">
    <property type="entry name" value="HELICASE_CTER"/>
    <property type="match status" value="1"/>
</dbReference>
<proteinExistence type="predicted"/>
<sequence>MFSIFRKPGEEKNLDKLLEEILLLNHDKPRICDLVNKGILKDRVNKVMKAYENDSEIHPQGDKIKHWSKENIQSWADAVKGTEISRKPEFLEEMIAVLKRTNILYCKNDPRIAQVLAILLFESANEKGRLLQVSTGEGKSTICAMLASIKVLQGEDVDIITSSPILATRDAEERESFYEILGISCGSNEEDDEDCYSVNLVLDSPNGIMYEIKKNCYSKNIVYGDVSQFQFDWLSHEHKKMGTKGSRGFGVVIVDEVDNMMIDDSSRTARLTGGLAGFEHLNPVFCGIANELNRIRKRIRKIENKTIYIDGEFEEEGGEFILGNGASIYEIDNVYEFVSEHLTEFTTHLIKEGTVELPNFLRNFCLMSVEELANSAIESWKIYQERREYLMVKGKDENSNIAPVDYESTGIVQEHETYSDGLHQFLQIKHGLKLTPETVPTSFISNLGYFKKYGAKIYGMTGTVGSEAEQDLLSSIYEIDFGFIPTYKAKQFKEIEGIVASNLHEWLLNVSNNIMQEVEKGRSVLVICETIENVRTIYDILIKVYPKRNIRLYSRNDNDECSAVKEKVDSKDIIIATNLAGRGTDIKTSASVESNGGMHVIVTFLPSNSRVEEQAFGRTARQGAKGTAQLVINREHAENKLNAHEVLNNIYEFKQLRDCKEYIRIQETKLYGMEEVELRDILFEIYLKVDNNLRETEKKKMEGMTILEKLEEEDIYKFKLLQVEEIWGMELKLFEKTLTYDIEAREKLQKTARNFGFKPHGNNKKIFSLYSAISICLENRASREHLLWLAIGYYLDGFTGNNRYLYKEHDINFYEKTAKSFNDQEALKSLADAKDTIYIGLEARSEKHFGYYRPLKKVSDNNQAIKTYLSRAMEVKATDYKSDIGLFERKEIRKLLYEITKQESEEIKKCNLVKRKEGISYFTKLFNKIKDEYEAGNKVMRNPAYMVRMGIKKSKGEEKIDILEGACNLEETYSLPAHYNLACAVIEGQIGGYKQKAVVNLSIAKERIDETLIPNLQFMQISLPLGQSSELSKQNINKIEILNTIKSNIEEIIKICNENSEKKLKIKKVDLEVYFNNKNLEAEIREFKNEGLQFLFDVNIEIDWFGVVFLGIAGAVQIGIGLFCASYGFKDLGEFFVSEGIEDLISMFYLIKDKGDFSMKDYIHRKAINVLVAASSYGIKKFQKKLGNPIKKIPGSSNPPDPFTKHSFRDTKNYSINEEQEANRQETIDDKEREDVDRQEFTINEQESANAETGILYNCRDSIVVSVDNLIHSIIESTKSTNN</sequence>
<name>A0ABN7UKT2_GIGMA</name>
<evidence type="ECO:0000256" key="8">
    <source>
        <dbReference type="ARBA" id="ARBA00023136"/>
    </source>
</evidence>
<evidence type="ECO:0000256" key="7">
    <source>
        <dbReference type="ARBA" id="ARBA00023010"/>
    </source>
</evidence>
<dbReference type="Gene3D" id="3.90.1440.10">
    <property type="entry name" value="SecA, preprotein cross-linking domain"/>
    <property type="match status" value="1"/>
</dbReference>
<evidence type="ECO:0000259" key="11">
    <source>
        <dbReference type="PROSITE" id="PS51196"/>
    </source>
</evidence>
<dbReference type="PROSITE" id="PS51196">
    <property type="entry name" value="SECA_MOTOR_DEAD"/>
    <property type="match status" value="1"/>
</dbReference>
<feature type="domain" description="Helicase C-terminal" evidence="10">
    <location>
        <begin position="502"/>
        <end position="671"/>
    </location>
</feature>
<dbReference type="EMBL" id="CAJVQB010003591">
    <property type="protein sequence ID" value="CAG8612484.1"/>
    <property type="molecule type" value="Genomic_DNA"/>
</dbReference>
<keyword evidence="13" id="KW-1185">Reference proteome</keyword>
<protein>
    <submittedName>
        <fullName evidence="12">44892_t:CDS:1</fullName>
    </submittedName>
</protein>
<evidence type="ECO:0000256" key="9">
    <source>
        <dbReference type="SAM" id="Phobius"/>
    </source>
</evidence>
<evidence type="ECO:0000256" key="1">
    <source>
        <dbReference type="ARBA" id="ARBA00022448"/>
    </source>
</evidence>
<feature type="domain" description="SecA family profile" evidence="11">
    <location>
        <begin position="1"/>
        <end position="663"/>
    </location>
</feature>
<keyword evidence="6" id="KW-1278">Translocase</keyword>
<dbReference type="InterPro" id="IPR001650">
    <property type="entry name" value="Helicase_C-like"/>
</dbReference>
<evidence type="ECO:0000256" key="6">
    <source>
        <dbReference type="ARBA" id="ARBA00022967"/>
    </source>
</evidence>
<dbReference type="InterPro" id="IPR000185">
    <property type="entry name" value="SecA"/>
</dbReference>
<dbReference type="InterPro" id="IPR036670">
    <property type="entry name" value="SecA_X-link_sf"/>
</dbReference>
<keyword evidence="5" id="KW-0653">Protein transport</keyword>
<keyword evidence="3" id="KW-0547">Nucleotide-binding</keyword>
<feature type="transmembrane region" description="Helical" evidence="9">
    <location>
        <begin position="1104"/>
        <end position="1129"/>
    </location>
</feature>
<reference evidence="12 13" key="1">
    <citation type="submission" date="2021-06" db="EMBL/GenBank/DDBJ databases">
        <authorList>
            <person name="Kallberg Y."/>
            <person name="Tangrot J."/>
            <person name="Rosling A."/>
        </authorList>
    </citation>
    <scope>NUCLEOTIDE SEQUENCE [LARGE SCALE GENOMIC DNA]</scope>
    <source>
        <strain evidence="12 13">120-4 pot B 10/14</strain>
    </source>
</reference>
<keyword evidence="8 9" id="KW-0472">Membrane</keyword>
<dbReference type="InterPro" id="IPR027417">
    <property type="entry name" value="P-loop_NTPase"/>
</dbReference>
<dbReference type="Gene3D" id="3.40.50.300">
    <property type="entry name" value="P-loop containing nucleotide triphosphate hydrolases"/>
    <property type="match status" value="2"/>
</dbReference>
<keyword evidence="9" id="KW-1133">Transmembrane helix</keyword>
<dbReference type="Proteomes" id="UP000789901">
    <property type="component" value="Unassembled WGS sequence"/>
</dbReference>
<accession>A0ABN7UKT2</accession>
<dbReference type="SMART" id="SM00957">
    <property type="entry name" value="SecA_DEAD"/>
    <property type="match status" value="1"/>
</dbReference>
<evidence type="ECO:0000259" key="10">
    <source>
        <dbReference type="PROSITE" id="PS51194"/>
    </source>
</evidence>
<evidence type="ECO:0000256" key="5">
    <source>
        <dbReference type="ARBA" id="ARBA00022927"/>
    </source>
</evidence>
<keyword evidence="4" id="KW-0067">ATP-binding</keyword>
<evidence type="ECO:0000256" key="2">
    <source>
        <dbReference type="ARBA" id="ARBA00022490"/>
    </source>
</evidence>
<dbReference type="InterPro" id="IPR014018">
    <property type="entry name" value="SecA_motor_DEAD"/>
</dbReference>
<keyword evidence="1" id="KW-0813">Transport</keyword>
<dbReference type="PRINTS" id="PR00906">
    <property type="entry name" value="SECA"/>
</dbReference>
<gene>
    <name evidence="12" type="ORF">GMARGA_LOCUS7428</name>
</gene>
<keyword evidence="9" id="KW-0812">Transmembrane</keyword>
<dbReference type="SUPFAM" id="SSF52540">
    <property type="entry name" value="P-loop containing nucleoside triphosphate hydrolases"/>
    <property type="match status" value="2"/>
</dbReference>
<dbReference type="PANTHER" id="PTHR30612">
    <property type="entry name" value="SECA INNER MEMBRANE COMPONENT OF SEC PROTEIN SECRETION SYSTEM"/>
    <property type="match status" value="1"/>
</dbReference>